<dbReference type="Gene3D" id="1.10.10.10">
    <property type="entry name" value="Winged helix-like DNA-binding domain superfamily/Winged helix DNA-binding domain"/>
    <property type="match status" value="1"/>
</dbReference>
<dbReference type="InterPro" id="IPR036388">
    <property type="entry name" value="WH-like_DNA-bd_sf"/>
</dbReference>
<protein>
    <submittedName>
        <fullName evidence="6">LysR substrate-binding domain-containing protein</fullName>
    </submittedName>
</protein>
<gene>
    <name evidence="6" type="ORF">ACFOMP_01640</name>
</gene>
<accession>A0ABV7RXC9</accession>
<dbReference type="InterPro" id="IPR058163">
    <property type="entry name" value="LysR-type_TF_proteobact-type"/>
</dbReference>
<keyword evidence="3" id="KW-0238">DNA-binding</keyword>
<evidence type="ECO:0000259" key="5">
    <source>
        <dbReference type="PROSITE" id="PS50931"/>
    </source>
</evidence>
<dbReference type="PANTHER" id="PTHR30537:SF26">
    <property type="entry name" value="GLYCINE CLEAVAGE SYSTEM TRANSCRIPTIONAL ACTIVATOR"/>
    <property type="match status" value="1"/>
</dbReference>
<keyword evidence="7" id="KW-1185">Reference proteome</keyword>
<keyword evidence="4" id="KW-0804">Transcription</keyword>
<dbReference type="InterPro" id="IPR000847">
    <property type="entry name" value="LysR_HTH_N"/>
</dbReference>
<keyword evidence="2" id="KW-0805">Transcription regulation</keyword>
<proteinExistence type="inferred from homology"/>
<evidence type="ECO:0000313" key="7">
    <source>
        <dbReference type="Proteomes" id="UP001595596"/>
    </source>
</evidence>
<evidence type="ECO:0000256" key="1">
    <source>
        <dbReference type="ARBA" id="ARBA00009437"/>
    </source>
</evidence>
<dbReference type="InterPro" id="IPR036390">
    <property type="entry name" value="WH_DNA-bd_sf"/>
</dbReference>
<dbReference type="SUPFAM" id="SSF53850">
    <property type="entry name" value="Periplasmic binding protein-like II"/>
    <property type="match status" value="1"/>
</dbReference>
<dbReference type="PANTHER" id="PTHR30537">
    <property type="entry name" value="HTH-TYPE TRANSCRIPTIONAL REGULATOR"/>
    <property type="match status" value="1"/>
</dbReference>
<dbReference type="Proteomes" id="UP001595596">
    <property type="component" value="Unassembled WGS sequence"/>
</dbReference>
<evidence type="ECO:0000313" key="6">
    <source>
        <dbReference type="EMBL" id="MFC3568152.1"/>
    </source>
</evidence>
<evidence type="ECO:0000256" key="4">
    <source>
        <dbReference type="ARBA" id="ARBA00023163"/>
    </source>
</evidence>
<dbReference type="Pfam" id="PF00126">
    <property type="entry name" value="HTH_1"/>
    <property type="match status" value="1"/>
</dbReference>
<dbReference type="Gene3D" id="3.40.190.10">
    <property type="entry name" value="Periplasmic binding protein-like II"/>
    <property type="match status" value="2"/>
</dbReference>
<dbReference type="PROSITE" id="PS50931">
    <property type="entry name" value="HTH_LYSR"/>
    <property type="match status" value="1"/>
</dbReference>
<dbReference type="EMBL" id="JBHRXE010000004">
    <property type="protein sequence ID" value="MFC3568152.1"/>
    <property type="molecule type" value="Genomic_DNA"/>
</dbReference>
<evidence type="ECO:0000256" key="3">
    <source>
        <dbReference type="ARBA" id="ARBA00023125"/>
    </source>
</evidence>
<feature type="domain" description="HTH lysR-type" evidence="5">
    <location>
        <begin position="11"/>
        <end position="68"/>
    </location>
</feature>
<dbReference type="SUPFAM" id="SSF46785">
    <property type="entry name" value="Winged helix' DNA-binding domain"/>
    <property type="match status" value="1"/>
</dbReference>
<comment type="similarity">
    <text evidence="1">Belongs to the LysR transcriptional regulatory family.</text>
</comment>
<sequence length="301" mass="32766">MNKPPRPSYTPSIQELRALVFCAETGSASRAAEMLNLTQSAVSRSIRALEDRLGVRLFRRVRQRLILSDAGRALVRDSRQILDRLENSARMVMAFGGGGDVLRLAALPTFAATWLIPRLPDFARQHPEVSIDLTAALAPVDFDDSPFDAALQRAELARPGSRVTPLVDETLIVVASPGLIPPELTPGADALARYPLIQQATRPGLWSDWFALAGSDALDRLRGPRFQHFDMVIAAAQAGLGIALLPDIFAAAALRAGTLRQISPLRLPGRWPYCLIRPQGSGESRALAAFAEWLEHRATAL</sequence>
<dbReference type="InterPro" id="IPR005119">
    <property type="entry name" value="LysR_subst-bd"/>
</dbReference>
<dbReference type="RefSeq" id="WP_379027654.1">
    <property type="nucleotide sequence ID" value="NZ_JBHRXE010000004.1"/>
</dbReference>
<dbReference type="PRINTS" id="PR00039">
    <property type="entry name" value="HTHLYSR"/>
</dbReference>
<reference evidence="7" key="1">
    <citation type="journal article" date="2019" name="Int. J. Syst. Evol. Microbiol.">
        <title>The Global Catalogue of Microorganisms (GCM) 10K type strain sequencing project: providing services to taxonomists for standard genome sequencing and annotation.</title>
        <authorList>
            <consortium name="The Broad Institute Genomics Platform"/>
            <consortium name="The Broad Institute Genome Sequencing Center for Infectious Disease"/>
            <person name="Wu L."/>
            <person name="Ma J."/>
        </authorList>
    </citation>
    <scope>NUCLEOTIDE SEQUENCE [LARGE SCALE GENOMIC DNA]</scope>
    <source>
        <strain evidence="7">VKM B-3226</strain>
    </source>
</reference>
<dbReference type="Pfam" id="PF03466">
    <property type="entry name" value="LysR_substrate"/>
    <property type="match status" value="1"/>
</dbReference>
<name>A0ABV7RXC9_9RHOB</name>
<comment type="caution">
    <text evidence="6">The sequence shown here is derived from an EMBL/GenBank/DDBJ whole genome shotgun (WGS) entry which is preliminary data.</text>
</comment>
<evidence type="ECO:0000256" key="2">
    <source>
        <dbReference type="ARBA" id="ARBA00023015"/>
    </source>
</evidence>
<organism evidence="6 7">
    <name type="scientific">Paracoccus simplex</name>
    <dbReference type="NCBI Taxonomy" id="2086346"/>
    <lineage>
        <taxon>Bacteria</taxon>
        <taxon>Pseudomonadati</taxon>
        <taxon>Pseudomonadota</taxon>
        <taxon>Alphaproteobacteria</taxon>
        <taxon>Rhodobacterales</taxon>
        <taxon>Paracoccaceae</taxon>
        <taxon>Paracoccus</taxon>
    </lineage>
</organism>